<evidence type="ECO:0000313" key="3">
    <source>
        <dbReference type="Proteomes" id="UP000192591"/>
    </source>
</evidence>
<comment type="caution">
    <text evidence="2">The sequence shown here is derived from an EMBL/GenBank/DDBJ whole genome shotgun (WGS) entry which is preliminary data.</text>
</comment>
<dbReference type="Proteomes" id="UP000192591">
    <property type="component" value="Unassembled WGS sequence"/>
</dbReference>
<accession>A0A1V8ZX84</accession>
<evidence type="ECO:0000256" key="1">
    <source>
        <dbReference type="SAM" id="MobiDB-lite"/>
    </source>
</evidence>
<dbReference type="AlphaFoldDB" id="A0A1V8ZX84"/>
<evidence type="ECO:0000313" key="2">
    <source>
        <dbReference type="EMBL" id="OQO89408.1"/>
    </source>
</evidence>
<keyword evidence="3" id="KW-1185">Reference proteome</keyword>
<sequence length="60" mass="6804">MSGENMYGKTTAELTEEARREGITFVAHMSFTELIEAIEQQRETNELAPPEPRRPEPEPG</sequence>
<feature type="region of interest" description="Disordered" evidence="1">
    <location>
        <begin position="37"/>
        <end position="60"/>
    </location>
</feature>
<protein>
    <submittedName>
        <fullName evidence="2">Rho termination factor</fullName>
    </submittedName>
</protein>
<dbReference type="RefSeq" id="WP_081194844.1">
    <property type="nucleotide sequence ID" value="NZ_MWIH01000009.1"/>
</dbReference>
<proteinExistence type="predicted"/>
<organism evidence="2 3">
    <name type="scientific">Saccharomonospora piscinae</name>
    <dbReference type="NCBI Taxonomy" id="687388"/>
    <lineage>
        <taxon>Bacteria</taxon>
        <taxon>Bacillati</taxon>
        <taxon>Actinomycetota</taxon>
        <taxon>Actinomycetes</taxon>
        <taxon>Pseudonocardiales</taxon>
        <taxon>Pseudonocardiaceae</taxon>
        <taxon>Saccharomonospora</taxon>
    </lineage>
</organism>
<gene>
    <name evidence="2" type="ORF">B1813_20920</name>
</gene>
<reference evidence="2 3" key="1">
    <citation type="submission" date="2017-02" db="EMBL/GenBank/DDBJ databases">
        <title>Draft genome of Saccharomonospora sp. 154.</title>
        <authorList>
            <person name="Alonso-Carmona G.S."/>
            <person name="De La Haba R."/>
            <person name="Vera-Gargallo B."/>
            <person name="Sandoval-Trujillo A.H."/>
            <person name="Ramirez-Duran N."/>
            <person name="Ventosa A."/>
        </authorList>
    </citation>
    <scope>NUCLEOTIDE SEQUENCE [LARGE SCALE GENOMIC DNA]</scope>
    <source>
        <strain evidence="2 3">LRS4.154</strain>
    </source>
</reference>
<dbReference type="EMBL" id="MWIH01000009">
    <property type="protein sequence ID" value="OQO89408.1"/>
    <property type="molecule type" value="Genomic_DNA"/>
</dbReference>
<feature type="compositionally biased region" description="Basic and acidic residues" evidence="1">
    <location>
        <begin position="39"/>
        <end position="60"/>
    </location>
</feature>
<name>A0A1V8ZX84_SACPI</name>